<reference evidence="7 8" key="1">
    <citation type="journal article" date="2020" name="Genome Biol. Evol.">
        <title>Comparative genomics of strictly vertically transmitted, feminizing microsporidia endosymbionts of amphipod crustaceans.</title>
        <authorList>
            <person name="Cormier A."/>
            <person name="Chebbi M.A."/>
            <person name="Giraud I."/>
            <person name="Wattier R."/>
            <person name="Teixeira M."/>
            <person name="Gilbert C."/>
            <person name="Rigaud T."/>
            <person name="Cordaux R."/>
        </authorList>
    </citation>
    <scope>NUCLEOTIDE SEQUENCE [LARGE SCALE GENOMIC DNA]</scope>
    <source>
        <strain evidence="7 8">Ou3-Ou53</strain>
    </source>
</reference>
<dbReference type="PANTHER" id="PTHR12911">
    <property type="entry name" value="SAD1/UNC-84-LIKE PROTEIN-RELATED"/>
    <property type="match status" value="1"/>
</dbReference>
<evidence type="ECO:0000259" key="6">
    <source>
        <dbReference type="PROSITE" id="PS51469"/>
    </source>
</evidence>
<evidence type="ECO:0000256" key="2">
    <source>
        <dbReference type="ARBA" id="ARBA00022692"/>
    </source>
</evidence>
<dbReference type="AlphaFoldDB" id="A0A9P6H019"/>
<comment type="subcellular location">
    <subcellularLocation>
        <location evidence="1">Membrane</location>
    </subcellularLocation>
</comment>
<keyword evidence="3 5" id="KW-1133">Transmembrane helix</keyword>
<dbReference type="GO" id="GO:0016020">
    <property type="term" value="C:membrane"/>
    <property type="evidence" value="ECO:0007669"/>
    <property type="project" value="UniProtKB-SubCell"/>
</dbReference>
<keyword evidence="8" id="KW-1185">Reference proteome</keyword>
<dbReference type="GO" id="GO:0043495">
    <property type="term" value="F:protein-membrane adaptor activity"/>
    <property type="evidence" value="ECO:0007669"/>
    <property type="project" value="TreeGrafter"/>
</dbReference>
<dbReference type="InterPro" id="IPR012919">
    <property type="entry name" value="SUN_dom"/>
</dbReference>
<dbReference type="Proteomes" id="UP000740883">
    <property type="component" value="Unassembled WGS sequence"/>
</dbReference>
<evidence type="ECO:0000256" key="1">
    <source>
        <dbReference type="ARBA" id="ARBA00004370"/>
    </source>
</evidence>
<evidence type="ECO:0000256" key="3">
    <source>
        <dbReference type="ARBA" id="ARBA00022989"/>
    </source>
</evidence>
<evidence type="ECO:0000313" key="7">
    <source>
        <dbReference type="EMBL" id="KAF9762368.1"/>
    </source>
</evidence>
<dbReference type="Pfam" id="PF07738">
    <property type="entry name" value="Sad1_UNC"/>
    <property type="match status" value="1"/>
</dbReference>
<dbReference type="GO" id="GO:0005635">
    <property type="term" value="C:nuclear envelope"/>
    <property type="evidence" value="ECO:0007669"/>
    <property type="project" value="TreeGrafter"/>
</dbReference>
<evidence type="ECO:0000256" key="5">
    <source>
        <dbReference type="SAM" id="Phobius"/>
    </source>
</evidence>
<proteinExistence type="predicted"/>
<dbReference type="PANTHER" id="PTHR12911:SF8">
    <property type="entry name" value="KLAROID PROTEIN-RELATED"/>
    <property type="match status" value="1"/>
</dbReference>
<dbReference type="EMBL" id="SBJO01000182">
    <property type="protein sequence ID" value="KAF9762368.1"/>
    <property type="molecule type" value="Genomic_DNA"/>
</dbReference>
<feature type="transmembrane region" description="Helical" evidence="5">
    <location>
        <begin position="60"/>
        <end position="78"/>
    </location>
</feature>
<evidence type="ECO:0000313" key="8">
    <source>
        <dbReference type="Proteomes" id="UP000740883"/>
    </source>
</evidence>
<gene>
    <name evidence="7" type="primary">Spag4</name>
    <name evidence="7" type="ORF">NGRA_2070</name>
</gene>
<sequence length="259" mass="30282">MNRKERLKITRTPEKGFVYANESLYLPSPKPKMYAEKTEKDVLPFKVENETNWKETIKKYAIYAHIIIPYLLVLYMYFNSKETTVSKLIEEINSLKSQRVMETRTKKRLYNVARIEFGTTVSIEEGLYKYGLYGLRTYNDPNIILNDNFSPGDCLAINKDSGSIKILFKCNLLISKIGIFHPETNKRESSIREFEIIDSSKPTGTLLGRFVYDPTKDKYQYFDFKTTLTDQIKIKILSNNGNPKYTTLYKIFVYGRVEN</sequence>
<evidence type="ECO:0000256" key="4">
    <source>
        <dbReference type="ARBA" id="ARBA00023136"/>
    </source>
</evidence>
<organism evidence="7 8">
    <name type="scientific">Nosema granulosis</name>
    <dbReference type="NCBI Taxonomy" id="83296"/>
    <lineage>
        <taxon>Eukaryota</taxon>
        <taxon>Fungi</taxon>
        <taxon>Fungi incertae sedis</taxon>
        <taxon>Microsporidia</taxon>
        <taxon>Nosematidae</taxon>
        <taxon>Nosema</taxon>
    </lineage>
</organism>
<name>A0A9P6H019_9MICR</name>
<accession>A0A9P6H019</accession>
<dbReference type="Gene3D" id="2.60.120.260">
    <property type="entry name" value="Galactose-binding domain-like"/>
    <property type="match status" value="1"/>
</dbReference>
<dbReference type="InterPro" id="IPR045119">
    <property type="entry name" value="SUN1-5"/>
</dbReference>
<keyword evidence="4 5" id="KW-0472">Membrane</keyword>
<dbReference type="PROSITE" id="PS51469">
    <property type="entry name" value="SUN"/>
    <property type="match status" value="1"/>
</dbReference>
<comment type="caution">
    <text evidence="7">The sequence shown here is derived from an EMBL/GenBank/DDBJ whole genome shotgun (WGS) entry which is preliminary data.</text>
</comment>
<dbReference type="OrthoDB" id="2190654at2759"/>
<keyword evidence="2 5" id="KW-0812">Transmembrane</keyword>
<feature type="domain" description="SUN" evidence="6">
    <location>
        <begin position="97"/>
        <end position="258"/>
    </location>
</feature>
<protein>
    <submittedName>
        <fullName evidence="7">Sperm-associated antigen 4 protein</fullName>
    </submittedName>
</protein>